<organism evidence="7 8">
    <name type="scientific">Thermoflavimicrobium daqui</name>
    <dbReference type="NCBI Taxonomy" id="2137476"/>
    <lineage>
        <taxon>Bacteria</taxon>
        <taxon>Bacillati</taxon>
        <taxon>Bacillota</taxon>
        <taxon>Bacilli</taxon>
        <taxon>Bacillales</taxon>
        <taxon>Thermoactinomycetaceae</taxon>
        <taxon>Thermoflavimicrobium</taxon>
    </lineage>
</organism>
<evidence type="ECO:0000256" key="2">
    <source>
        <dbReference type="ARBA" id="ARBA00007749"/>
    </source>
</evidence>
<dbReference type="SMART" id="SM00849">
    <property type="entry name" value="Lactamase_B"/>
    <property type="match status" value="1"/>
</dbReference>
<dbReference type="Proteomes" id="UP000251213">
    <property type="component" value="Unassembled WGS sequence"/>
</dbReference>
<gene>
    <name evidence="7" type="ORF">DL897_09225</name>
</gene>
<dbReference type="GO" id="GO:0016787">
    <property type="term" value="F:hydrolase activity"/>
    <property type="evidence" value="ECO:0007669"/>
    <property type="project" value="UniProtKB-KW"/>
</dbReference>
<evidence type="ECO:0000259" key="6">
    <source>
        <dbReference type="SMART" id="SM00849"/>
    </source>
</evidence>
<dbReference type="OrthoDB" id="333278at2"/>
<dbReference type="Gene3D" id="3.60.15.10">
    <property type="entry name" value="Ribonuclease Z/Hydroxyacylglutathione hydrolase-like"/>
    <property type="match status" value="1"/>
</dbReference>
<name>A0A364K540_9BACL</name>
<dbReference type="InterPro" id="IPR051013">
    <property type="entry name" value="MBL_superfamily_lactonases"/>
</dbReference>
<keyword evidence="4 7" id="KW-0378">Hydrolase</keyword>
<evidence type="ECO:0000313" key="7">
    <source>
        <dbReference type="EMBL" id="RAL24485.1"/>
    </source>
</evidence>
<dbReference type="GO" id="GO:0046872">
    <property type="term" value="F:metal ion binding"/>
    <property type="evidence" value="ECO:0007669"/>
    <property type="project" value="UniProtKB-KW"/>
</dbReference>
<comment type="similarity">
    <text evidence="2">Belongs to the metallo-beta-lactamase superfamily.</text>
</comment>
<reference evidence="7 8" key="2">
    <citation type="submission" date="2018-06" db="EMBL/GenBank/DDBJ databases">
        <authorList>
            <person name="Zhirakovskaya E."/>
        </authorList>
    </citation>
    <scope>NUCLEOTIDE SEQUENCE [LARGE SCALE GENOMIC DNA]</scope>
    <source>
        <strain evidence="7 8">FBKL4.011</strain>
    </source>
</reference>
<dbReference type="RefSeq" id="WP_113658856.1">
    <property type="nucleotide sequence ID" value="NZ_KZ845666.1"/>
</dbReference>
<dbReference type="InterPro" id="IPR036866">
    <property type="entry name" value="RibonucZ/Hydroxyglut_hydro"/>
</dbReference>
<dbReference type="AlphaFoldDB" id="A0A364K540"/>
<reference evidence="7 8" key="1">
    <citation type="submission" date="2018-06" db="EMBL/GenBank/DDBJ databases">
        <title>Thermoflavimicrobium daqus sp. nov., a thermophilic microbe isolated from Moutai-flavour Daqu.</title>
        <authorList>
            <person name="Wang X."/>
            <person name="Zhou H."/>
        </authorList>
    </citation>
    <scope>NUCLEOTIDE SEQUENCE [LARGE SCALE GENOMIC DNA]</scope>
    <source>
        <strain evidence="7 8">FBKL4.011</strain>
    </source>
</reference>
<dbReference type="SUPFAM" id="SSF56281">
    <property type="entry name" value="Metallo-hydrolase/oxidoreductase"/>
    <property type="match status" value="1"/>
</dbReference>
<evidence type="ECO:0000313" key="8">
    <source>
        <dbReference type="Proteomes" id="UP000251213"/>
    </source>
</evidence>
<keyword evidence="3" id="KW-0479">Metal-binding</keyword>
<comment type="cofactor">
    <cofactor evidence="1">
        <name>Zn(2+)</name>
        <dbReference type="ChEBI" id="CHEBI:29105"/>
    </cofactor>
</comment>
<feature type="domain" description="Metallo-beta-lactamase" evidence="6">
    <location>
        <begin position="39"/>
        <end position="274"/>
    </location>
</feature>
<keyword evidence="8" id="KW-1185">Reference proteome</keyword>
<dbReference type="PANTHER" id="PTHR42978:SF2">
    <property type="entry name" value="102 KBASES UNSTABLE REGION: FROM 1 TO 119443"/>
    <property type="match status" value="1"/>
</dbReference>
<dbReference type="PANTHER" id="PTHR42978">
    <property type="entry name" value="QUORUM-QUENCHING LACTONASE YTNP-RELATED-RELATED"/>
    <property type="match status" value="1"/>
</dbReference>
<dbReference type="InterPro" id="IPR001279">
    <property type="entry name" value="Metallo-B-lactamas"/>
</dbReference>
<comment type="caution">
    <text evidence="7">The sequence shown here is derived from an EMBL/GenBank/DDBJ whole genome shotgun (WGS) entry which is preliminary data.</text>
</comment>
<evidence type="ECO:0000256" key="1">
    <source>
        <dbReference type="ARBA" id="ARBA00001947"/>
    </source>
</evidence>
<dbReference type="Pfam" id="PF00753">
    <property type="entry name" value="Lactamase_B"/>
    <property type="match status" value="1"/>
</dbReference>
<protein>
    <submittedName>
        <fullName evidence="7">MBL fold metallo-hydrolase</fullName>
    </submittedName>
</protein>
<evidence type="ECO:0000256" key="3">
    <source>
        <dbReference type="ARBA" id="ARBA00022723"/>
    </source>
</evidence>
<keyword evidence="5" id="KW-0862">Zinc</keyword>
<dbReference type="EMBL" id="QJKK01000004">
    <property type="protein sequence ID" value="RAL24485.1"/>
    <property type="molecule type" value="Genomic_DNA"/>
</dbReference>
<evidence type="ECO:0000256" key="5">
    <source>
        <dbReference type="ARBA" id="ARBA00022833"/>
    </source>
</evidence>
<proteinExistence type="inferred from homology"/>
<dbReference type="CDD" id="cd07730">
    <property type="entry name" value="metallo-hydrolase-like_MBL-fold"/>
    <property type="match status" value="1"/>
</dbReference>
<evidence type="ECO:0000256" key="4">
    <source>
        <dbReference type="ARBA" id="ARBA00022801"/>
    </source>
</evidence>
<accession>A0A364K540</accession>
<sequence>MVEKTVMKQVKWTLYYGGACLHPEKMMLSKGKWKKRLIPALFSLIEHPVHGPILFDTGYAKYFFMETDSLPYRLYRLITPVVFSEKNSAVHQLAQAGYHAKDIRCVILSHLHADHIAGCLDFPAATFICSRAAFQSIQGKSGLAALKQAFIPNLLPSDFSTRVQFIEDTPLRQMGKDFSPFTNGYDLFGDGTLITVMLPGHAVGQIGLFLRNLKGEMIFLAADSCWLEEQYQHYLLPNSLAYLITADVKAYKESLSKVHQLYIKHPDILIIPSHCLTTWQRVGEGQ</sequence>